<name>A0AAD3X010_MICMQ</name>
<dbReference type="PANTHER" id="PTHR36449:SF1">
    <property type="entry name" value="ACETYLTRANSFERASE"/>
    <property type="match status" value="1"/>
</dbReference>
<dbReference type="CDD" id="cd04301">
    <property type="entry name" value="NAT_SF"/>
    <property type="match status" value="1"/>
</dbReference>
<evidence type="ECO:0000256" key="4">
    <source>
        <dbReference type="ARBA" id="ARBA00023315"/>
    </source>
</evidence>
<keyword evidence="3" id="KW-0808">Transferase</keyword>
<evidence type="ECO:0000256" key="1">
    <source>
        <dbReference type="ARBA" id="ARBA00022491"/>
    </source>
</evidence>
<proteinExistence type="predicted"/>
<dbReference type="Pfam" id="PF13508">
    <property type="entry name" value="Acetyltransf_7"/>
    <property type="match status" value="1"/>
</dbReference>
<evidence type="ECO:0000313" key="7">
    <source>
        <dbReference type="EMBL" id="KAB1881578.1"/>
    </source>
</evidence>
<dbReference type="GO" id="GO:0016747">
    <property type="term" value="F:acyltransferase activity, transferring groups other than amino-acyl groups"/>
    <property type="evidence" value="ECO:0007669"/>
    <property type="project" value="InterPro"/>
</dbReference>
<dbReference type="Gene3D" id="3.40.630.30">
    <property type="match status" value="1"/>
</dbReference>
<gene>
    <name evidence="7" type="ORF">F6W70_17095</name>
</gene>
<organism evidence="7 8">
    <name type="scientific">Microbacterium maritypicum</name>
    <name type="common">Microbacterium liquefaciens</name>
    <dbReference type="NCBI Taxonomy" id="33918"/>
    <lineage>
        <taxon>Bacteria</taxon>
        <taxon>Bacillati</taxon>
        <taxon>Actinomycetota</taxon>
        <taxon>Actinomycetes</taxon>
        <taxon>Micrococcales</taxon>
        <taxon>Microbacteriaceae</taxon>
        <taxon>Microbacterium</taxon>
    </lineage>
</organism>
<evidence type="ECO:0000259" key="6">
    <source>
        <dbReference type="PROSITE" id="PS51186"/>
    </source>
</evidence>
<dbReference type="PANTHER" id="PTHR36449">
    <property type="entry name" value="ACETYLTRANSFERASE-RELATED"/>
    <property type="match status" value="1"/>
</dbReference>
<dbReference type="PROSITE" id="PS51186">
    <property type="entry name" value="GNAT"/>
    <property type="match status" value="1"/>
</dbReference>
<reference evidence="7 8" key="1">
    <citation type="submission" date="2019-09" db="EMBL/GenBank/DDBJ databases">
        <title>Whole genome sequencing of Microbacterium maritypicum.</title>
        <authorList>
            <person name="Lenchi N."/>
        </authorList>
    </citation>
    <scope>NUCLEOTIDE SEQUENCE [LARGE SCALE GENOMIC DNA]</scope>
    <source>
        <strain evidence="7 8">DSM 12512</strain>
    </source>
</reference>
<dbReference type="InterPro" id="IPR000182">
    <property type="entry name" value="GNAT_dom"/>
</dbReference>
<dbReference type="SUPFAM" id="SSF55729">
    <property type="entry name" value="Acyl-CoA N-acyltransferases (Nat)"/>
    <property type="match status" value="1"/>
</dbReference>
<evidence type="ECO:0000256" key="5">
    <source>
        <dbReference type="ARBA" id="ARBA00049880"/>
    </source>
</evidence>
<comment type="catalytic activity">
    <reaction evidence="5">
        <text>glycyl-tRNA(Gly) + acetyl-CoA = N-acetylglycyl-tRNA(Gly) + CoA + H(+)</text>
        <dbReference type="Rhea" id="RHEA:81867"/>
        <dbReference type="Rhea" id="RHEA-COMP:9683"/>
        <dbReference type="Rhea" id="RHEA-COMP:19766"/>
        <dbReference type="ChEBI" id="CHEBI:15378"/>
        <dbReference type="ChEBI" id="CHEBI:57287"/>
        <dbReference type="ChEBI" id="CHEBI:57288"/>
        <dbReference type="ChEBI" id="CHEBI:78522"/>
        <dbReference type="ChEBI" id="CHEBI:232036"/>
    </reaction>
</comment>
<protein>
    <submittedName>
        <fullName evidence="7">GNAT family N-acetyltransferase</fullName>
    </submittedName>
</protein>
<dbReference type="RefSeq" id="WP_151487418.1">
    <property type="nucleotide sequence ID" value="NZ_BAAAIN010000005.1"/>
</dbReference>
<evidence type="ECO:0000256" key="2">
    <source>
        <dbReference type="ARBA" id="ARBA00022649"/>
    </source>
</evidence>
<keyword evidence="2" id="KW-1277">Toxin-antitoxin system</keyword>
<feature type="domain" description="N-acetyltransferase" evidence="6">
    <location>
        <begin position="17"/>
        <end position="162"/>
    </location>
</feature>
<evidence type="ECO:0000313" key="8">
    <source>
        <dbReference type="Proteomes" id="UP000436027"/>
    </source>
</evidence>
<keyword evidence="1" id="KW-0678">Repressor</keyword>
<accession>A0AAD3X010</accession>
<dbReference type="AlphaFoldDB" id="A0AAD3X010"/>
<keyword evidence="4" id="KW-0012">Acyltransferase</keyword>
<dbReference type="EMBL" id="WAAQ01000003">
    <property type="protein sequence ID" value="KAB1881578.1"/>
    <property type="molecule type" value="Genomic_DNA"/>
</dbReference>
<sequence length="167" mass="18159">MTEFLTPRPLASGDKLSDFRCGDESLDTWLRGRARSNEKSGASRTMVSVTREGRVAGYYCLASSAIDRGDGPPQLAGGMPVSVPIVLLGRLAVDREYAGRGLGFSLLQHATMRALEAADAIGVRAILVHAINDEIVPFYERFGFTAFPEARRTLFLLVQDARATLAR</sequence>
<evidence type="ECO:0000256" key="3">
    <source>
        <dbReference type="ARBA" id="ARBA00022679"/>
    </source>
</evidence>
<comment type="caution">
    <text evidence="7">The sequence shown here is derived from an EMBL/GenBank/DDBJ whole genome shotgun (WGS) entry which is preliminary data.</text>
</comment>
<dbReference type="Proteomes" id="UP000436027">
    <property type="component" value="Unassembled WGS sequence"/>
</dbReference>
<dbReference type="InterPro" id="IPR016181">
    <property type="entry name" value="Acyl_CoA_acyltransferase"/>
</dbReference>